<dbReference type="Proteomes" id="UP000053732">
    <property type="component" value="Unassembled WGS sequence"/>
</dbReference>
<evidence type="ECO:0000256" key="3">
    <source>
        <dbReference type="ARBA" id="ARBA00022630"/>
    </source>
</evidence>
<sequence length="549" mass="61954">MRATMPSNEFLYSETININPGQYAFKERNLRVVCIGAGISGIILAHKLKHEHPLDFLDFTIYEKNCEVGGSWFENIYPGVGCDVPAHSYVLPFEPNPNWSKCYAGGGEIEKYIVDTVDKYGLKDPIVFDTKLVKSIWNEERGKWTLELKQNGAIIHDEADVLINGSGILNQWKMPDIAGLEAFTGKLVHTAAWDQTYDWSDKKIAVIGNGSSGIQVVPALQPKAARIVNYVRHPTWVSVNLCPDITKDGMGTNFEYSEEEKAKFRDDPQAFLEYRKRVDCSVNTVYRLMLSGSEHNQMLFDAISGLMRQRLSDNPDLIDKLIPKFEIGCRRLSPGDGYLEALQQPNAEWCFEGIEEITETGILTAAGEEEFDLIVCATGFDTTFVPGWELVAREGRRLDVEWKKVPEAYFSICAGGIPNYFMFNGPNCPIGHGSVPQMISWTADYMLKWLKKIAREDIKSVAVKDSAVRNYNRRAQAGLKRTVWSKGCHAWYNNGQAVTAMYPGKAIEDIRGEDFDIRYNNSSDPFSYLGNGELEWEREDGADLAFYLK</sequence>
<dbReference type="InterPro" id="IPR051209">
    <property type="entry name" value="FAD-bind_Monooxygenase_sf"/>
</dbReference>
<evidence type="ECO:0000313" key="5">
    <source>
        <dbReference type="EMBL" id="CRL26945.1"/>
    </source>
</evidence>
<dbReference type="InterPro" id="IPR036188">
    <property type="entry name" value="FAD/NAD-bd_sf"/>
</dbReference>
<dbReference type="GO" id="GO:0004497">
    <property type="term" value="F:monooxygenase activity"/>
    <property type="evidence" value="ECO:0007669"/>
    <property type="project" value="UniProtKB-KW"/>
</dbReference>
<dbReference type="EMBL" id="HG793153">
    <property type="protein sequence ID" value="CRL26945.1"/>
    <property type="molecule type" value="Genomic_DNA"/>
</dbReference>
<evidence type="ECO:0000256" key="4">
    <source>
        <dbReference type="ARBA" id="ARBA00022827"/>
    </source>
</evidence>
<dbReference type="Pfam" id="PF13450">
    <property type="entry name" value="NAD_binding_8"/>
    <property type="match status" value="1"/>
</dbReference>
<keyword evidence="5" id="KW-0503">Monooxygenase</keyword>
<dbReference type="STRING" id="1429867.A0A0G4PKL3"/>
<dbReference type="AlphaFoldDB" id="A0A0G4PKL3"/>
<comment type="cofactor">
    <cofactor evidence="1">
        <name>FAD</name>
        <dbReference type="ChEBI" id="CHEBI:57692"/>
    </cofactor>
</comment>
<evidence type="ECO:0000256" key="2">
    <source>
        <dbReference type="ARBA" id="ARBA00010139"/>
    </source>
</evidence>
<keyword evidence="3" id="KW-0285">Flavoprotein</keyword>
<keyword evidence="4" id="KW-0274">FAD</keyword>
<dbReference type="PANTHER" id="PTHR42877">
    <property type="entry name" value="L-ORNITHINE N(5)-MONOOXYGENASE-RELATED"/>
    <property type="match status" value="1"/>
</dbReference>
<accession>A0A0G4PKL3</accession>
<reference evidence="5 6" key="1">
    <citation type="journal article" date="2014" name="Nat. Commun.">
        <title>Multiple recent horizontal transfers of a large genomic region in cheese making fungi.</title>
        <authorList>
            <person name="Cheeseman K."/>
            <person name="Ropars J."/>
            <person name="Renault P."/>
            <person name="Dupont J."/>
            <person name="Gouzy J."/>
            <person name="Branca A."/>
            <person name="Abraham A.L."/>
            <person name="Ceppi M."/>
            <person name="Conseiller E."/>
            <person name="Debuchy R."/>
            <person name="Malagnac F."/>
            <person name="Goarin A."/>
            <person name="Silar P."/>
            <person name="Lacoste S."/>
            <person name="Sallet E."/>
            <person name="Bensimon A."/>
            <person name="Giraud T."/>
            <person name="Brygoo Y."/>
        </authorList>
    </citation>
    <scope>NUCLEOTIDE SEQUENCE [LARGE SCALE GENOMIC DNA]</scope>
    <source>
        <strain evidence="6">FM 013</strain>
    </source>
</reference>
<evidence type="ECO:0000313" key="6">
    <source>
        <dbReference type="Proteomes" id="UP000053732"/>
    </source>
</evidence>
<keyword evidence="5" id="KW-0560">Oxidoreductase</keyword>
<keyword evidence="6" id="KW-1185">Reference proteome</keyword>
<dbReference type="PANTHER" id="PTHR42877:SF11">
    <property type="entry name" value="MONOOXYGENASE, PUTATIVE (AFU_ORTHOLOGUE AFUA_6G13790)-RELATED"/>
    <property type="match status" value="1"/>
</dbReference>
<protein>
    <submittedName>
        <fullName evidence="5">Flavin-containing monooxygenase-like</fullName>
    </submittedName>
</protein>
<name>A0A0G4PKL3_PENC3</name>
<dbReference type="SUPFAM" id="SSF51905">
    <property type="entry name" value="FAD/NAD(P)-binding domain"/>
    <property type="match status" value="2"/>
</dbReference>
<dbReference type="Gene3D" id="3.50.50.60">
    <property type="entry name" value="FAD/NAD(P)-binding domain"/>
    <property type="match status" value="2"/>
</dbReference>
<proteinExistence type="inferred from homology"/>
<organism evidence="5 6">
    <name type="scientific">Penicillium camemberti (strain FM 013)</name>
    <dbReference type="NCBI Taxonomy" id="1429867"/>
    <lineage>
        <taxon>Eukaryota</taxon>
        <taxon>Fungi</taxon>
        <taxon>Dikarya</taxon>
        <taxon>Ascomycota</taxon>
        <taxon>Pezizomycotina</taxon>
        <taxon>Eurotiomycetes</taxon>
        <taxon>Eurotiomycetidae</taxon>
        <taxon>Eurotiales</taxon>
        <taxon>Aspergillaceae</taxon>
        <taxon>Penicillium</taxon>
    </lineage>
</organism>
<comment type="similarity">
    <text evidence="2">Belongs to the FAD-binding monooxygenase family.</text>
</comment>
<gene>
    <name evidence="5" type="ORF">PCAMFM013_S020g000104</name>
</gene>
<evidence type="ECO:0000256" key="1">
    <source>
        <dbReference type="ARBA" id="ARBA00001974"/>
    </source>
</evidence>